<dbReference type="Pfam" id="PF00756">
    <property type="entry name" value="Esterase"/>
    <property type="match status" value="1"/>
</dbReference>
<evidence type="ECO:0000313" key="3">
    <source>
        <dbReference type="Proteomes" id="UP000603141"/>
    </source>
</evidence>
<dbReference type="Gene3D" id="3.40.50.1820">
    <property type="entry name" value="alpha/beta hydrolase"/>
    <property type="match status" value="1"/>
</dbReference>
<feature type="chain" id="PRO_5037458193" evidence="1">
    <location>
        <begin position="17"/>
        <end position="294"/>
    </location>
</feature>
<evidence type="ECO:0000313" key="2">
    <source>
        <dbReference type="EMBL" id="MBK1881544.1"/>
    </source>
</evidence>
<dbReference type="SUPFAM" id="SSF53474">
    <property type="entry name" value="alpha/beta-Hydrolases"/>
    <property type="match status" value="1"/>
</dbReference>
<comment type="caution">
    <text evidence="2">The sequence shown here is derived from an EMBL/GenBank/DDBJ whole genome shotgun (WGS) entry which is preliminary data.</text>
</comment>
<proteinExistence type="predicted"/>
<organism evidence="2 3">
    <name type="scientific">Luteolibacter pohnpeiensis</name>
    <dbReference type="NCBI Taxonomy" id="454153"/>
    <lineage>
        <taxon>Bacteria</taxon>
        <taxon>Pseudomonadati</taxon>
        <taxon>Verrucomicrobiota</taxon>
        <taxon>Verrucomicrobiia</taxon>
        <taxon>Verrucomicrobiales</taxon>
        <taxon>Verrucomicrobiaceae</taxon>
        <taxon>Luteolibacter</taxon>
    </lineage>
</organism>
<name>A0A934S8Y1_9BACT</name>
<dbReference type="InterPro" id="IPR029058">
    <property type="entry name" value="AB_hydrolase_fold"/>
</dbReference>
<keyword evidence="1" id="KW-0732">Signal</keyword>
<dbReference type="PANTHER" id="PTHR48098">
    <property type="entry name" value="ENTEROCHELIN ESTERASE-RELATED"/>
    <property type="match status" value="1"/>
</dbReference>
<dbReference type="EMBL" id="JAENIJ010000004">
    <property type="protein sequence ID" value="MBK1881544.1"/>
    <property type="molecule type" value="Genomic_DNA"/>
</dbReference>
<dbReference type="AlphaFoldDB" id="A0A934S8Y1"/>
<dbReference type="PANTHER" id="PTHR48098:SF3">
    <property type="entry name" value="IRON(III) ENTEROBACTIN ESTERASE"/>
    <property type="match status" value="1"/>
</dbReference>
<feature type="signal peptide" evidence="1">
    <location>
        <begin position="1"/>
        <end position="16"/>
    </location>
</feature>
<dbReference type="InterPro" id="IPR050583">
    <property type="entry name" value="Mycobacterial_A85_antigen"/>
</dbReference>
<sequence length="294" mass="32777">MKALLLFALFPLALVAQESAPKLTLPEMPEPKLGADSMPQDGVPKGTVSEHVWKDSKIFPGTIRSYYIYQPAQYDPQQPTAVMVFQDGHAYVNPNGDFRVPTVFDNLIQKGDIPPIIGIFINPGIVAEELPKEPWKAKNRSVEYDTLSDAYARFLLEEILPEVGKTYNLTNDPDQRAICGMSSGGICAWTVAWERPDAFHKVVSQIGSFTNIRGGDVYPGLIRKTPMKPIRGFFQDGINDLDNAHGSWPLGNLQMQAALKFAGYDFKYVWGHGSHSGKHGGAIFPDTLRWLWRK</sequence>
<dbReference type="Proteomes" id="UP000603141">
    <property type="component" value="Unassembled WGS sequence"/>
</dbReference>
<gene>
    <name evidence="2" type="ORF">JIN85_03900</name>
</gene>
<reference evidence="2" key="1">
    <citation type="submission" date="2021-01" db="EMBL/GenBank/DDBJ databases">
        <title>Modified the classification status of verrucomicrobia.</title>
        <authorList>
            <person name="Feng X."/>
        </authorList>
    </citation>
    <scope>NUCLEOTIDE SEQUENCE</scope>
    <source>
        <strain evidence="2">KCTC 22041</strain>
    </source>
</reference>
<keyword evidence="3" id="KW-1185">Reference proteome</keyword>
<dbReference type="InterPro" id="IPR000801">
    <property type="entry name" value="Esterase-like"/>
</dbReference>
<protein>
    <submittedName>
        <fullName evidence="2">Esterase family protein</fullName>
    </submittedName>
</protein>
<accession>A0A934S8Y1</accession>
<dbReference type="RefSeq" id="WP_200267841.1">
    <property type="nucleotide sequence ID" value="NZ_JAENIJ010000004.1"/>
</dbReference>
<evidence type="ECO:0000256" key="1">
    <source>
        <dbReference type="SAM" id="SignalP"/>
    </source>
</evidence>